<dbReference type="SUPFAM" id="SSF117856">
    <property type="entry name" value="AF0104/ALDC/Ptd012-like"/>
    <property type="match status" value="1"/>
</dbReference>
<evidence type="ECO:0000256" key="4">
    <source>
        <dbReference type="ARBA" id="ARBA00023163"/>
    </source>
</evidence>
<organism evidence="9 10">
    <name type="scientific">Camelina sativa</name>
    <name type="common">False flax</name>
    <name type="synonym">Myagrum sativum</name>
    <dbReference type="NCBI Taxonomy" id="90675"/>
    <lineage>
        <taxon>Eukaryota</taxon>
        <taxon>Viridiplantae</taxon>
        <taxon>Streptophyta</taxon>
        <taxon>Embryophyta</taxon>
        <taxon>Tracheophyta</taxon>
        <taxon>Spermatophyta</taxon>
        <taxon>Magnoliopsida</taxon>
        <taxon>eudicotyledons</taxon>
        <taxon>Gunneridae</taxon>
        <taxon>Pentapetalae</taxon>
        <taxon>rosids</taxon>
        <taxon>malvids</taxon>
        <taxon>Brassicales</taxon>
        <taxon>Brassicaceae</taxon>
        <taxon>Camelineae</taxon>
        <taxon>Camelina</taxon>
    </lineage>
</organism>
<dbReference type="PROSITE" id="PS51742">
    <property type="entry name" value="PPC"/>
    <property type="match status" value="1"/>
</dbReference>
<evidence type="ECO:0000256" key="5">
    <source>
        <dbReference type="ARBA" id="ARBA00023242"/>
    </source>
</evidence>
<evidence type="ECO:0000256" key="7">
    <source>
        <dbReference type="SAM" id="MobiDB-lite"/>
    </source>
</evidence>
<evidence type="ECO:0000313" key="9">
    <source>
        <dbReference type="Proteomes" id="UP000694864"/>
    </source>
</evidence>
<feature type="compositionally biased region" description="Pro residues" evidence="7">
    <location>
        <begin position="95"/>
        <end position="105"/>
    </location>
</feature>
<dbReference type="Gene3D" id="3.30.1330.80">
    <property type="entry name" value="Hypothetical protein, similar to alpha- acetolactate decarboxylase, domain 2"/>
    <property type="match status" value="1"/>
</dbReference>
<gene>
    <name evidence="10" type="primary">LOC104703971</name>
</gene>
<dbReference type="PANTHER" id="PTHR31500">
    <property type="entry name" value="AT-HOOK MOTIF NUCLEAR-LOCALIZED PROTEIN 9"/>
    <property type="match status" value="1"/>
</dbReference>
<keyword evidence="2 6" id="KW-0805">Transcription regulation</keyword>
<name>A0ABM0SZG2_CAMSA</name>
<reference evidence="9" key="1">
    <citation type="journal article" date="2014" name="Nat. Commun.">
        <title>The emerging biofuel crop Camelina sativa retains a highly undifferentiated hexaploid genome structure.</title>
        <authorList>
            <person name="Kagale S."/>
            <person name="Koh C."/>
            <person name="Nixon J."/>
            <person name="Bollina V."/>
            <person name="Clarke W.E."/>
            <person name="Tuteja R."/>
            <person name="Spillane C."/>
            <person name="Robinson S.J."/>
            <person name="Links M.G."/>
            <person name="Clarke C."/>
            <person name="Higgins E.E."/>
            <person name="Huebert T."/>
            <person name="Sharpe A.G."/>
            <person name="Parkin I.A."/>
        </authorList>
    </citation>
    <scope>NUCLEOTIDE SEQUENCE [LARGE SCALE GENOMIC DNA]</scope>
    <source>
        <strain evidence="9">cv. DH55</strain>
    </source>
</reference>
<comment type="subcellular location">
    <subcellularLocation>
        <location evidence="1 6">Nucleus</location>
    </subcellularLocation>
</comment>
<evidence type="ECO:0000259" key="8">
    <source>
        <dbReference type="PROSITE" id="PS51742"/>
    </source>
</evidence>
<dbReference type="RefSeq" id="XP_010418369.1">
    <property type="nucleotide sequence ID" value="XM_010420067.2"/>
</dbReference>
<dbReference type="InterPro" id="IPR005175">
    <property type="entry name" value="PPC_dom"/>
</dbReference>
<keyword evidence="4 6" id="KW-0804">Transcription</keyword>
<evidence type="ECO:0000256" key="3">
    <source>
        <dbReference type="ARBA" id="ARBA00023125"/>
    </source>
</evidence>
<keyword evidence="5 6" id="KW-0539">Nucleus</keyword>
<feature type="domain" description="PPC" evidence="8">
    <location>
        <begin position="182"/>
        <end position="323"/>
    </location>
</feature>
<feature type="region of interest" description="Disordered" evidence="7">
    <location>
        <begin position="87"/>
        <end position="169"/>
    </location>
</feature>
<dbReference type="Pfam" id="PF03479">
    <property type="entry name" value="PCC"/>
    <property type="match status" value="1"/>
</dbReference>
<feature type="compositionally biased region" description="Polar residues" evidence="7">
    <location>
        <begin position="345"/>
        <end position="357"/>
    </location>
</feature>
<accession>A0ABM0SZG2</accession>
<feature type="compositionally biased region" description="Basic residues" evidence="7">
    <location>
        <begin position="110"/>
        <end position="119"/>
    </location>
</feature>
<comment type="domain">
    <text evidence="6">The PPC domain mediates interactions between AHL proteins.</text>
</comment>
<dbReference type="CDD" id="cd11378">
    <property type="entry name" value="DUF296"/>
    <property type="match status" value="1"/>
</dbReference>
<dbReference type="InterPro" id="IPR039605">
    <property type="entry name" value="AHL"/>
</dbReference>
<protein>
    <recommendedName>
        <fullName evidence="6">AT-hook motif nuclear-localized protein</fullName>
    </recommendedName>
</protein>
<evidence type="ECO:0000256" key="6">
    <source>
        <dbReference type="RuleBase" id="RU367031"/>
    </source>
</evidence>
<proteinExistence type="predicted"/>
<feature type="region of interest" description="Disordered" evidence="7">
    <location>
        <begin position="20"/>
        <end position="70"/>
    </location>
</feature>
<reference evidence="10" key="2">
    <citation type="submission" date="2025-08" db="UniProtKB">
        <authorList>
            <consortium name="RefSeq"/>
        </authorList>
    </citation>
    <scope>IDENTIFICATION</scope>
    <source>
        <tissue evidence="10">Leaf</tissue>
    </source>
</reference>
<dbReference type="GeneID" id="104703971"/>
<evidence type="ECO:0000256" key="2">
    <source>
        <dbReference type="ARBA" id="ARBA00023015"/>
    </source>
</evidence>
<feature type="compositionally biased region" description="Low complexity" evidence="7">
    <location>
        <begin position="358"/>
        <end position="376"/>
    </location>
</feature>
<evidence type="ECO:0000256" key="1">
    <source>
        <dbReference type="ARBA" id="ARBA00004123"/>
    </source>
</evidence>
<dbReference type="Proteomes" id="UP000694864">
    <property type="component" value="Chromosome 7"/>
</dbReference>
<dbReference type="PANTHER" id="PTHR31500:SF64">
    <property type="entry name" value="AT-HOOK MOTIF NUCLEAR-LOCALIZED PROTEIN 12-RELATED"/>
    <property type="match status" value="1"/>
</dbReference>
<evidence type="ECO:0000313" key="10">
    <source>
        <dbReference type="RefSeq" id="XP_010418369.1"/>
    </source>
</evidence>
<sequence length="388" mass="40881">MDGREAMSFPGSHTQYYLQRGAFPNLTPSQVASGLHAPPPPPPGFRPMSNPNIHHPQAGPPFSMAEQQHRHSDFGHSIHMGMVSSASAAELQPPLSQPQPPPPPAETQTARKKRGRPRKYAPDGQVSLGLSPMPCVGNNKSKDSSPMSDDPNAPRRVRGRPPGTGRKQRLATHGEWMNASAGSAFAPHVISVEAGEDIVAKIVSFSQQRPRTLCIMSGTGTVSSVTLRQPGLTTPHLTFKGRFDILSLGGSYLVNDEGGSKSRTGGLSVSLSGIEGHVIGGGIGMLIAASLVQVVACSFVYGASAKSYNTNNNKTIRQEIEPKEEHNNSDLESTPCSAPEAAASAGQQTPPNFSSAQGMSEWPGSGSGSGRSLDSSRNLLTDIDLTRG</sequence>
<keyword evidence="3 6" id="KW-0238">DNA-binding</keyword>
<feature type="region of interest" description="Disordered" evidence="7">
    <location>
        <begin position="322"/>
        <end position="388"/>
    </location>
</feature>
<keyword evidence="9" id="KW-1185">Reference proteome</keyword>
<comment type="function">
    <text evidence="6">Transcription factor that specifically binds AT-rich DNA sequences related to the nuclear matrix attachment regions (MARs).</text>
</comment>